<dbReference type="EMBL" id="NBSH01000014">
    <property type="protein sequence ID" value="ORX34464.1"/>
    <property type="molecule type" value="Genomic_DNA"/>
</dbReference>
<dbReference type="GeneID" id="33558666"/>
<evidence type="ECO:0000313" key="3">
    <source>
        <dbReference type="Proteomes" id="UP000193218"/>
    </source>
</evidence>
<dbReference type="AlphaFoldDB" id="A0A1Y1UA90"/>
<sequence>MVNDLPLTGHLEANHIPVEPFSSLPRLRISPHGLPYIQLPAPCEEYCLTNYLATPEGVQHDAETEAQILRDTPVSKTLATFLSGGTVTVDSVKQSIEKYQQERIGWCMPVIRLTAEAQADPMPALLGVTLLKRATHAEGGKQYRQIRQREDEGKSDREVGWSISCWLHPAHQGKGITTAAYRYCIKEWFLPYIYTYPGQLRSGFLAVNTASEAFQKKLGFKTVAKSYWLVETRMNNGLEVGDDKEKWKSGCGLWQGFNGEYPIRKEDSDYRHFDDWD</sequence>
<keyword evidence="3" id="KW-1185">Reference proteome</keyword>
<evidence type="ECO:0000313" key="2">
    <source>
        <dbReference type="EMBL" id="ORX34464.1"/>
    </source>
</evidence>
<protein>
    <recommendedName>
        <fullName evidence="1">N-acetyltransferase domain-containing protein</fullName>
    </recommendedName>
</protein>
<name>A0A1Y1UA90_9TREE</name>
<dbReference type="InterPro" id="IPR000182">
    <property type="entry name" value="GNAT_dom"/>
</dbReference>
<dbReference type="Pfam" id="PF13302">
    <property type="entry name" value="Acetyltransf_3"/>
    <property type="match status" value="1"/>
</dbReference>
<accession>A0A1Y1UA90</accession>
<dbReference type="InterPro" id="IPR016181">
    <property type="entry name" value="Acyl_CoA_acyltransferase"/>
</dbReference>
<proteinExistence type="predicted"/>
<gene>
    <name evidence="2" type="ORF">BD324DRAFT_636032</name>
</gene>
<comment type="caution">
    <text evidence="2">The sequence shown here is derived from an EMBL/GenBank/DDBJ whole genome shotgun (WGS) entry which is preliminary data.</text>
</comment>
<dbReference type="InParanoid" id="A0A1Y1UA90"/>
<evidence type="ECO:0000259" key="1">
    <source>
        <dbReference type="Pfam" id="PF13302"/>
    </source>
</evidence>
<dbReference type="SUPFAM" id="SSF55729">
    <property type="entry name" value="Acyl-CoA N-acyltransferases (Nat)"/>
    <property type="match status" value="1"/>
</dbReference>
<organism evidence="2 3">
    <name type="scientific">Kockovaella imperatae</name>
    <dbReference type="NCBI Taxonomy" id="4999"/>
    <lineage>
        <taxon>Eukaryota</taxon>
        <taxon>Fungi</taxon>
        <taxon>Dikarya</taxon>
        <taxon>Basidiomycota</taxon>
        <taxon>Agaricomycotina</taxon>
        <taxon>Tremellomycetes</taxon>
        <taxon>Tremellales</taxon>
        <taxon>Cuniculitremaceae</taxon>
        <taxon>Kockovaella</taxon>
    </lineage>
</organism>
<dbReference type="Gene3D" id="3.40.630.30">
    <property type="match status" value="1"/>
</dbReference>
<dbReference type="RefSeq" id="XP_021868727.1">
    <property type="nucleotide sequence ID" value="XM_022016857.1"/>
</dbReference>
<dbReference type="GO" id="GO:0016747">
    <property type="term" value="F:acyltransferase activity, transferring groups other than amino-acyl groups"/>
    <property type="evidence" value="ECO:0007669"/>
    <property type="project" value="InterPro"/>
</dbReference>
<feature type="domain" description="N-acetyltransferase" evidence="1">
    <location>
        <begin position="66"/>
        <end position="221"/>
    </location>
</feature>
<dbReference type="Proteomes" id="UP000193218">
    <property type="component" value="Unassembled WGS sequence"/>
</dbReference>
<reference evidence="2 3" key="1">
    <citation type="submission" date="2017-03" db="EMBL/GenBank/DDBJ databases">
        <title>Widespread Adenine N6-methylation of Active Genes in Fungi.</title>
        <authorList>
            <consortium name="DOE Joint Genome Institute"/>
            <person name="Mondo S.J."/>
            <person name="Dannebaum R.O."/>
            <person name="Kuo R.C."/>
            <person name="Louie K.B."/>
            <person name="Bewick A.J."/>
            <person name="Labutti K."/>
            <person name="Haridas S."/>
            <person name="Kuo A."/>
            <person name="Salamov A."/>
            <person name="Ahrendt S.R."/>
            <person name="Lau R."/>
            <person name="Bowen B.P."/>
            <person name="Lipzen A."/>
            <person name="Sullivan W."/>
            <person name="Andreopoulos W.B."/>
            <person name="Clum A."/>
            <person name="Lindquist E."/>
            <person name="Daum C."/>
            <person name="Northen T.R."/>
            <person name="Ramamoorthy G."/>
            <person name="Schmitz R.J."/>
            <person name="Gryganskyi A."/>
            <person name="Culley D."/>
            <person name="Magnuson J."/>
            <person name="James T.Y."/>
            <person name="O'Malley M.A."/>
            <person name="Stajich J.E."/>
            <person name="Spatafora J.W."/>
            <person name="Visel A."/>
            <person name="Grigoriev I.V."/>
        </authorList>
    </citation>
    <scope>NUCLEOTIDE SEQUENCE [LARGE SCALE GENOMIC DNA]</scope>
    <source>
        <strain evidence="2 3">NRRL Y-17943</strain>
    </source>
</reference>